<name>A0A5B6YXG8_DAVIN</name>
<dbReference type="GO" id="GO:0061630">
    <property type="term" value="F:ubiquitin protein ligase activity"/>
    <property type="evidence" value="ECO:0007669"/>
    <property type="project" value="UniProtKB-EC"/>
</dbReference>
<reference evidence="1" key="1">
    <citation type="submission" date="2019-08" db="EMBL/GenBank/DDBJ databases">
        <title>Reference gene set and small RNA set construction with multiple tissues from Davidia involucrata Baill.</title>
        <authorList>
            <person name="Yang H."/>
            <person name="Zhou C."/>
            <person name="Li G."/>
            <person name="Wang J."/>
            <person name="Gao P."/>
            <person name="Wang M."/>
            <person name="Wang R."/>
            <person name="Zhao Y."/>
        </authorList>
    </citation>
    <scope>NUCLEOTIDE SEQUENCE</scope>
    <source>
        <tissue evidence="1">Mixed with DoveR01_LX</tissue>
    </source>
</reference>
<organism evidence="1">
    <name type="scientific">Davidia involucrata</name>
    <name type="common">Dove tree</name>
    <dbReference type="NCBI Taxonomy" id="16924"/>
    <lineage>
        <taxon>Eukaryota</taxon>
        <taxon>Viridiplantae</taxon>
        <taxon>Streptophyta</taxon>
        <taxon>Embryophyta</taxon>
        <taxon>Tracheophyta</taxon>
        <taxon>Spermatophyta</taxon>
        <taxon>Magnoliopsida</taxon>
        <taxon>eudicotyledons</taxon>
        <taxon>Gunneridae</taxon>
        <taxon>Pentapetalae</taxon>
        <taxon>asterids</taxon>
        <taxon>Cornales</taxon>
        <taxon>Nyssaceae</taxon>
        <taxon>Davidia</taxon>
    </lineage>
</organism>
<dbReference type="PROSITE" id="PS51257">
    <property type="entry name" value="PROKAR_LIPOPROTEIN"/>
    <property type="match status" value="1"/>
</dbReference>
<proteinExistence type="predicted"/>
<sequence>MVVMWKHSRQVYLTFFVISCLLSGRKYCFFHNQSWPYLLITCYMLKEFQRIAILLLESNGKAVLRKGVSWKLSDVWGWICDLFAFSLSIKRKVAYPVTRLLVVVK</sequence>
<gene>
    <name evidence="1" type="ORF">Din_005958</name>
</gene>
<dbReference type="AlphaFoldDB" id="A0A5B6YXG8"/>
<keyword evidence="1" id="KW-0808">Transferase</keyword>
<protein>
    <submittedName>
        <fullName evidence="1">Putative RING finger and CHY zinc finger domain-containing protein 1</fullName>
        <ecNumber evidence="1">2.3.2.27</ecNumber>
    </submittedName>
</protein>
<accession>A0A5B6YXG8</accession>
<dbReference type="EMBL" id="GHES01005958">
    <property type="protein sequence ID" value="MPA36517.1"/>
    <property type="molecule type" value="Transcribed_RNA"/>
</dbReference>
<dbReference type="EC" id="2.3.2.27" evidence="1"/>
<evidence type="ECO:0000313" key="1">
    <source>
        <dbReference type="EMBL" id="MPA36517.1"/>
    </source>
</evidence>
<keyword evidence="1" id="KW-0012">Acyltransferase</keyword>